<reference evidence="4 5" key="1">
    <citation type="submission" date="2019-01" db="EMBL/GenBank/DDBJ databases">
        <title>Sinorhodobacter populi sp. nov. isolated from the symptomatic bark tissue of Populus euramericana canker.</title>
        <authorList>
            <person name="Xu G."/>
        </authorList>
    </citation>
    <scope>NUCLEOTIDE SEQUENCE [LARGE SCALE GENOMIC DNA]</scope>
    <source>
        <strain evidence="4 5">CGMCC 1.12963</strain>
    </source>
</reference>
<evidence type="ECO:0000256" key="2">
    <source>
        <dbReference type="PROSITE-ProRule" id="PRU00169"/>
    </source>
</evidence>
<evidence type="ECO:0000313" key="5">
    <source>
        <dbReference type="Proteomes" id="UP000288071"/>
    </source>
</evidence>
<dbReference type="GO" id="GO:0000160">
    <property type="term" value="P:phosphorelay signal transduction system"/>
    <property type="evidence" value="ECO:0007669"/>
    <property type="project" value="InterPro"/>
</dbReference>
<evidence type="ECO:0000313" key="4">
    <source>
        <dbReference type="EMBL" id="RWR46917.1"/>
    </source>
</evidence>
<keyword evidence="5" id="KW-1185">Reference proteome</keyword>
<dbReference type="AlphaFoldDB" id="A0A3S3LNX6"/>
<dbReference type="PANTHER" id="PTHR44591">
    <property type="entry name" value="STRESS RESPONSE REGULATOR PROTEIN 1"/>
    <property type="match status" value="1"/>
</dbReference>
<feature type="domain" description="Response regulatory" evidence="3">
    <location>
        <begin position="6"/>
        <end position="123"/>
    </location>
</feature>
<dbReference type="RefSeq" id="WP_128158070.1">
    <property type="nucleotide sequence ID" value="NZ_JBHSOM010000003.1"/>
</dbReference>
<dbReference type="PANTHER" id="PTHR44591:SF3">
    <property type="entry name" value="RESPONSE REGULATORY DOMAIN-CONTAINING PROTEIN"/>
    <property type="match status" value="1"/>
</dbReference>
<evidence type="ECO:0000259" key="3">
    <source>
        <dbReference type="PROSITE" id="PS50110"/>
    </source>
</evidence>
<reference evidence="5" key="2">
    <citation type="submission" date="2019-01" db="EMBL/GenBank/DDBJ databases">
        <title>Sinorhodobacter populi sp. nov. isolated from the symptomatic bark tissue of Populus euramericana canker.</title>
        <authorList>
            <person name="Li Y."/>
        </authorList>
    </citation>
    <scope>NUCLEOTIDE SEQUENCE [LARGE SCALE GENOMIC DNA]</scope>
    <source>
        <strain evidence="5">CGMCC 1.12963</strain>
    </source>
</reference>
<gene>
    <name evidence="4" type="ORF">EOW66_20065</name>
</gene>
<evidence type="ECO:0000256" key="1">
    <source>
        <dbReference type="ARBA" id="ARBA00022553"/>
    </source>
</evidence>
<dbReference type="Pfam" id="PF00072">
    <property type="entry name" value="Response_reg"/>
    <property type="match status" value="1"/>
</dbReference>
<dbReference type="Gene3D" id="3.40.50.2300">
    <property type="match status" value="1"/>
</dbReference>
<dbReference type="InterPro" id="IPR011006">
    <property type="entry name" value="CheY-like_superfamily"/>
</dbReference>
<comment type="caution">
    <text evidence="4">The sequence shown here is derived from an EMBL/GenBank/DDBJ whole genome shotgun (WGS) entry which is preliminary data.</text>
</comment>
<dbReference type="InterPro" id="IPR050595">
    <property type="entry name" value="Bact_response_regulator"/>
</dbReference>
<dbReference type="PROSITE" id="PS50110">
    <property type="entry name" value="RESPONSE_REGULATORY"/>
    <property type="match status" value="1"/>
</dbReference>
<accession>A0A3S3LNX6</accession>
<keyword evidence="1 2" id="KW-0597">Phosphoprotein</keyword>
<sequence>MADLHEIMHIEDDADIRQIARMSLELVGGFSVNQFEGGQPALDAAPSLKPDLILLDVMMPDMDGEETFHRLREIPGYAAVPIIFVTAKASRADFDRLREIGAAEVILKPFDPMSLPDQIREIWTRVIA</sequence>
<name>A0A3S3LNX6_9RHOB</name>
<dbReference type="SUPFAM" id="SSF52172">
    <property type="entry name" value="CheY-like"/>
    <property type="match status" value="1"/>
</dbReference>
<dbReference type="Proteomes" id="UP000288071">
    <property type="component" value="Unassembled WGS sequence"/>
</dbReference>
<dbReference type="InterPro" id="IPR001789">
    <property type="entry name" value="Sig_transdc_resp-reg_receiver"/>
</dbReference>
<proteinExistence type="predicted"/>
<dbReference type="SMART" id="SM00448">
    <property type="entry name" value="REC"/>
    <property type="match status" value="1"/>
</dbReference>
<feature type="modified residue" description="4-aspartylphosphate" evidence="2">
    <location>
        <position position="56"/>
    </location>
</feature>
<protein>
    <submittedName>
        <fullName evidence="4">Response regulator</fullName>
    </submittedName>
</protein>
<organism evidence="4 5">
    <name type="scientific">Paenirhodobacter huangdaonensis</name>
    <dbReference type="NCBI Taxonomy" id="2501515"/>
    <lineage>
        <taxon>Bacteria</taxon>
        <taxon>Pseudomonadati</taxon>
        <taxon>Pseudomonadota</taxon>
        <taxon>Alphaproteobacteria</taxon>
        <taxon>Rhodobacterales</taxon>
        <taxon>Rhodobacter group</taxon>
        <taxon>Paenirhodobacter</taxon>
    </lineage>
</organism>
<dbReference type="EMBL" id="SAVA01000023">
    <property type="protein sequence ID" value="RWR46917.1"/>
    <property type="molecule type" value="Genomic_DNA"/>
</dbReference>